<dbReference type="PANTHER" id="PTHR47186">
    <property type="entry name" value="LEUCINE-RICH REPEAT-CONTAINING PROTEIN 57"/>
    <property type="match status" value="1"/>
</dbReference>
<dbReference type="SUPFAM" id="SSF52058">
    <property type="entry name" value="L domain-like"/>
    <property type="match status" value="1"/>
</dbReference>
<evidence type="ECO:0000256" key="1">
    <source>
        <dbReference type="ARBA" id="ARBA00022737"/>
    </source>
</evidence>
<dbReference type="Pfam" id="PF23598">
    <property type="entry name" value="LRR_14"/>
    <property type="match status" value="1"/>
</dbReference>
<dbReference type="PANTHER" id="PTHR47186:SF30">
    <property type="entry name" value="EF-HAND DOMAIN-CONTAINING PROTEIN"/>
    <property type="match status" value="1"/>
</dbReference>
<keyword evidence="1" id="KW-0677">Repeat</keyword>
<organism evidence="3 4">
    <name type="scientific">Quercus suber</name>
    <name type="common">Cork oak</name>
    <dbReference type="NCBI Taxonomy" id="58331"/>
    <lineage>
        <taxon>Eukaryota</taxon>
        <taxon>Viridiplantae</taxon>
        <taxon>Streptophyta</taxon>
        <taxon>Embryophyta</taxon>
        <taxon>Tracheophyta</taxon>
        <taxon>Spermatophyta</taxon>
        <taxon>Magnoliopsida</taxon>
        <taxon>eudicotyledons</taxon>
        <taxon>Gunneridae</taxon>
        <taxon>Pentapetalae</taxon>
        <taxon>rosids</taxon>
        <taxon>fabids</taxon>
        <taxon>Fagales</taxon>
        <taxon>Fagaceae</taxon>
        <taxon>Quercus</taxon>
    </lineage>
</organism>
<proteinExistence type="predicted"/>
<evidence type="ECO:0000313" key="3">
    <source>
        <dbReference type="EMBL" id="KAK7844752.1"/>
    </source>
</evidence>
<reference evidence="3 4" key="1">
    <citation type="journal article" date="2018" name="Sci. Data">
        <title>The draft genome sequence of cork oak.</title>
        <authorList>
            <person name="Ramos A.M."/>
            <person name="Usie A."/>
            <person name="Barbosa P."/>
            <person name="Barros P.M."/>
            <person name="Capote T."/>
            <person name="Chaves I."/>
            <person name="Simoes F."/>
            <person name="Abreu I."/>
            <person name="Carrasquinho I."/>
            <person name="Faro C."/>
            <person name="Guimaraes J.B."/>
            <person name="Mendonca D."/>
            <person name="Nobrega F."/>
            <person name="Rodrigues L."/>
            <person name="Saibo N.J.M."/>
            <person name="Varela M.C."/>
            <person name="Egas C."/>
            <person name="Matos J."/>
            <person name="Miguel C.M."/>
            <person name="Oliveira M.M."/>
            <person name="Ricardo C.P."/>
            <person name="Goncalves S."/>
        </authorList>
    </citation>
    <scope>NUCLEOTIDE SEQUENCE [LARGE SCALE GENOMIC DNA]</scope>
    <source>
        <strain evidence="4">cv. HL8</strain>
    </source>
</reference>
<protein>
    <submittedName>
        <fullName evidence="3">Disease resistance protein rga3</fullName>
    </submittedName>
</protein>
<dbReference type="InterPro" id="IPR032675">
    <property type="entry name" value="LRR_dom_sf"/>
</dbReference>
<dbReference type="Proteomes" id="UP000237347">
    <property type="component" value="Unassembled WGS sequence"/>
</dbReference>
<gene>
    <name evidence="3" type="primary">RGA3_5</name>
    <name evidence="3" type="ORF">CFP56_010339</name>
</gene>
<evidence type="ECO:0000259" key="2">
    <source>
        <dbReference type="Pfam" id="PF23598"/>
    </source>
</evidence>
<dbReference type="InterPro" id="IPR055414">
    <property type="entry name" value="LRR_R13L4/SHOC2-like"/>
</dbReference>
<feature type="domain" description="Disease resistance R13L4/SHOC-2-like LRR" evidence="2">
    <location>
        <begin position="6"/>
        <end position="145"/>
    </location>
</feature>
<keyword evidence="4" id="KW-1185">Reference proteome</keyword>
<comment type="caution">
    <text evidence="3">The sequence shown here is derived from an EMBL/GenBank/DDBJ whole genome shotgun (WGS) entry which is preliminary data.</text>
</comment>
<accession>A0AAW0L100</accession>
<dbReference type="EMBL" id="PKMF04000180">
    <property type="protein sequence ID" value="KAK7844752.1"/>
    <property type="molecule type" value="Genomic_DNA"/>
</dbReference>
<name>A0AAW0L100_QUESU</name>
<evidence type="ECO:0000313" key="4">
    <source>
        <dbReference type="Proteomes" id="UP000237347"/>
    </source>
</evidence>
<dbReference type="AlphaFoldDB" id="A0AAW0L100"/>
<dbReference type="Gene3D" id="3.80.10.10">
    <property type="entry name" value="Ribonuclease Inhibitor"/>
    <property type="match status" value="1"/>
</dbReference>
<sequence>MLSTLFRHFRCLRILTLDFKSGGTIWNLPDAVENFIHLRYLNLVNYCEDALPETICNLCNLQILKIIIDGNKFQKLPQGMSKLINQRHFNLSFRNNCLNVKFPRGFGRLTSIRTLYHFIVNGKDDSERCKLGELINLNHLKTLVISGLGSECYTFWRLMNTKACGFLVLVIEEFCVMEEGKECDVTTKSRGDEMINACFSFYEAEAFHGMEECKAGEATSSRFWKPYLEYKSDLFPTLKECKVEATSSRYEDITNTLDQFYLMGVDIAQEQLLWFMRVLLNGSRHSSRVAFVVYESTPLYKNFGEPLKTFVAAPPKIIDNVISSLSPTVIYD</sequence>